<dbReference type="AlphaFoldDB" id="A0A1K1RUE2"/>
<evidence type="ECO:0000256" key="2">
    <source>
        <dbReference type="ARBA" id="ARBA00004950"/>
    </source>
</evidence>
<keyword evidence="8 12" id="KW-0560">Oxidoreductase</keyword>
<dbReference type="InterPro" id="IPR027477">
    <property type="entry name" value="Succ_DH/fumarate_Rdtase_cat_sf"/>
</dbReference>
<dbReference type="NCBIfam" id="TIGR00551">
    <property type="entry name" value="nadB"/>
    <property type="match status" value="1"/>
</dbReference>
<dbReference type="RefSeq" id="WP_072319247.1">
    <property type="nucleotide sequence ID" value="NZ_FPJE01000035.1"/>
</dbReference>
<dbReference type="InterPro" id="IPR036188">
    <property type="entry name" value="FAD/NAD-bd_sf"/>
</dbReference>
<evidence type="ECO:0000256" key="8">
    <source>
        <dbReference type="ARBA" id="ARBA00023002"/>
    </source>
</evidence>
<dbReference type="Gene3D" id="3.90.700.10">
    <property type="entry name" value="Succinate dehydrogenase/fumarate reductase flavoprotein, catalytic domain"/>
    <property type="match status" value="1"/>
</dbReference>
<comment type="similarity">
    <text evidence="3 12">Belongs to the FAD-dependent oxidoreductase 2 family. NadB subfamily.</text>
</comment>
<feature type="active site" description="Proton acceptor" evidence="11">
    <location>
        <position position="279"/>
    </location>
</feature>
<dbReference type="Pfam" id="PF00890">
    <property type="entry name" value="FAD_binding_2"/>
    <property type="match status" value="1"/>
</dbReference>
<feature type="domain" description="FAD-dependent oxidoreductase 2 FAD-binding" evidence="13">
    <location>
        <begin position="5"/>
        <end position="379"/>
    </location>
</feature>
<evidence type="ECO:0000259" key="13">
    <source>
        <dbReference type="Pfam" id="PF00890"/>
    </source>
</evidence>
<dbReference type="UniPathway" id="UPA00253">
    <property type="reaction ID" value="UER00326"/>
</dbReference>
<organism evidence="14 15">
    <name type="scientific">Sinomicrobium oceani</name>
    <dbReference type="NCBI Taxonomy" id="1150368"/>
    <lineage>
        <taxon>Bacteria</taxon>
        <taxon>Pseudomonadati</taxon>
        <taxon>Bacteroidota</taxon>
        <taxon>Flavobacteriia</taxon>
        <taxon>Flavobacteriales</taxon>
        <taxon>Flavobacteriaceae</taxon>
        <taxon>Sinomicrobium</taxon>
    </lineage>
</organism>
<dbReference type="GO" id="GO:0009435">
    <property type="term" value="P:NAD+ biosynthetic process"/>
    <property type="evidence" value="ECO:0007669"/>
    <property type="project" value="UniProtKB-UniPathway"/>
</dbReference>
<proteinExistence type="inferred from homology"/>
<dbReference type="GO" id="GO:0008734">
    <property type="term" value="F:L-aspartate oxidase activity"/>
    <property type="evidence" value="ECO:0007669"/>
    <property type="project" value="UniProtKB-UniRule"/>
</dbReference>
<dbReference type="EMBL" id="FPJE01000035">
    <property type="protein sequence ID" value="SFW75694.1"/>
    <property type="molecule type" value="Genomic_DNA"/>
</dbReference>
<accession>A0A1K1RUE2</accession>
<dbReference type="SUPFAM" id="SSF56425">
    <property type="entry name" value="Succinate dehydrogenase/fumarate reductase flavoprotein, catalytic domain"/>
    <property type="match status" value="1"/>
</dbReference>
<dbReference type="EC" id="1.4.3.16" evidence="4 10"/>
<dbReference type="PRINTS" id="PR00368">
    <property type="entry name" value="FADPNR"/>
</dbReference>
<evidence type="ECO:0000256" key="4">
    <source>
        <dbReference type="ARBA" id="ARBA00012173"/>
    </source>
</evidence>
<comment type="pathway">
    <text evidence="2 12">Cofactor biosynthesis; NAD(+) biosynthesis; iminoaspartate from L-aspartate (oxidase route): step 1/1.</text>
</comment>
<evidence type="ECO:0000256" key="7">
    <source>
        <dbReference type="ARBA" id="ARBA00022827"/>
    </source>
</evidence>
<comment type="catalytic activity">
    <reaction evidence="9">
        <text>L-aspartate + O2 = iminosuccinate + H2O2</text>
        <dbReference type="Rhea" id="RHEA:25876"/>
        <dbReference type="ChEBI" id="CHEBI:15379"/>
        <dbReference type="ChEBI" id="CHEBI:16240"/>
        <dbReference type="ChEBI" id="CHEBI:29991"/>
        <dbReference type="ChEBI" id="CHEBI:77875"/>
        <dbReference type="EC" id="1.4.3.16"/>
    </reaction>
    <physiologicalReaction direction="left-to-right" evidence="9">
        <dbReference type="Rhea" id="RHEA:25877"/>
    </physiologicalReaction>
</comment>
<sequence length="492" mass="54196">MRSCDVFILGSGIAGLTFALELAELRPDISIYICTKGEIKETNTRYAQGGIASVTDLIGDSFENHIRDTLRAGRGLCNEQVVRTIIGSAPEQIARLSRWGVSFDRDSKGNLELGREGGHCRHRILHCRDQTGLSILEALLRKAGEFKNIVFHSRVFVKDLIVKDNRCLGIRYLQSGSEDTGYCYARLTFLATGGSGQVFGTTTNPLIATGDGVAMAMRAGARIHDMSFYQFHPTTLHEGTQNPVFLVSEAVRGFGAHIIDTQGKRFLFTYHPDGELATRDVVSAAILTEFRRGNRVFLDCRHLDTDMFRISFPHIAAHCRKAGYNLSESPVPIRPAAHYQCGGILIDTEGKTSVDHLYANGECACSGLHGANRLASNSLLEAVVIGSRAAANAADRLDHITLPPISYSGTEKPRRITRIKELHLLTEKLRAELQELMYSHYITKATQGQTDGTTCQKLNKIARKTHLLIRKGHSSVSLYELRNLVAVAGTML</sequence>
<dbReference type="GO" id="GO:0005737">
    <property type="term" value="C:cytoplasm"/>
    <property type="evidence" value="ECO:0007669"/>
    <property type="project" value="UniProtKB-SubCell"/>
</dbReference>
<dbReference type="InterPro" id="IPR003953">
    <property type="entry name" value="FAD-dep_OxRdtase_2_FAD-bd"/>
</dbReference>
<dbReference type="PIRSF" id="PIRSF000171">
    <property type="entry name" value="SDHA_APRA_LASPO"/>
    <property type="match status" value="1"/>
</dbReference>
<comment type="function">
    <text evidence="12">Catalyzes the oxidation of L-aspartate to iminoaspartate.</text>
</comment>
<keyword evidence="15" id="KW-1185">Reference proteome</keyword>
<protein>
    <recommendedName>
        <fullName evidence="4 10">L-aspartate oxidase</fullName>
        <ecNumber evidence="4 10">1.4.3.16</ecNumber>
    </recommendedName>
</protein>
<dbReference type="InterPro" id="IPR005288">
    <property type="entry name" value="NadB"/>
</dbReference>
<keyword evidence="6 12" id="KW-0662">Pyridine nucleotide biosynthesis</keyword>
<dbReference type="FunFam" id="3.90.700.10:FF:000002">
    <property type="entry name" value="L-aspartate oxidase"/>
    <property type="match status" value="1"/>
</dbReference>
<evidence type="ECO:0000256" key="1">
    <source>
        <dbReference type="ARBA" id="ARBA00001974"/>
    </source>
</evidence>
<dbReference type="STRING" id="1150368.SAMN02927921_04020"/>
<evidence type="ECO:0000256" key="3">
    <source>
        <dbReference type="ARBA" id="ARBA00008562"/>
    </source>
</evidence>
<dbReference type="Proteomes" id="UP000182248">
    <property type="component" value="Unassembled WGS sequence"/>
</dbReference>
<keyword evidence="5 12" id="KW-0285">Flavoprotein</keyword>
<reference evidence="14 15" key="1">
    <citation type="submission" date="2016-11" db="EMBL/GenBank/DDBJ databases">
        <authorList>
            <person name="Jaros S."/>
            <person name="Januszkiewicz K."/>
            <person name="Wedrychowicz H."/>
        </authorList>
    </citation>
    <scope>NUCLEOTIDE SEQUENCE [LARGE SCALE GENOMIC DNA]</scope>
    <source>
        <strain evidence="14 15">CGMCC 1.12145</strain>
    </source>
</reference>
<evidence type="ECO:0000313" key="14">
    <source>
        <dbReference type="EMBL" id="SFW75694.1"/>
    </source>
</evidence>
<evidence type="ECO:0000256" key="5">
    <source>
        <dbReference type="ARBA" id="ARBA00022630"/>
    </source>
</evidence>
<dbReference type="PANTHER" id="PTHR42716:SF2">
    <property type="entry name" value="L-ASPARTATE OXIDASE, CHLOROPLASTIC"/>
    <property type="match status" value="1"/>
</dbReference>
<evidence type="ECO:0000313" key="15">
    <source>
        <dbReference type="Proteomes" id="UP000182248"/>
    </source>
</evidence>
<dbReference type="SUPFAM" id="SSF51905">
    <property type="entry name" value="FAD/NAD(P)-binding domain"/>
    <property type="match status" value="1"/>
</dbReference>
<evidence type="ECO:0000256" key="9">
    <source>
        <dbReference type="ARBA" id="ARBA00048305"/>
    </source>
</evidence>
<dbReference type="PANTHER" id="PTHR42716">
    <property type="entry name" value="L-ASPARTATE OXIDASE"/>
    <property type="match status" value="1"/>
</dbReference>
<evidence type="ECO:0000256" key="11">
    <source>
        <dbReference type="PIRSR" id="PIRSR000171-1"/>
    </source>
</evidence>
<evidence type="ECO:0000256" key="6">
    <source>
        <dbReference type="ARBA" id="ARBA00022642"/>
    </source>
</evidence>
<name>A0A1K1RUE2_9FLAO</name>
<evidence type="ECO:0000256" key="12">
    <source>
        <dbReference type="RuleBase" id="RU362049"/>
    </source>
</evidence>
<comment type="subcellular location">
    <subcellularLocation>
        <location evidence="12">Cytoplasm</location>
    </subcellularLocation>
</comment>
<dbReference type="OrthoDB" id="9806724at2"/>
<gene>
    <name evidence="14" type="ORF">SAMN02927921_04020</name>
</gene>
<keyword evidence="7 12" id="KW-0274">FAD</keyword>
<comment type="cofactor">
    <cofactor evidence="1 12">
        <name>FAD</name>
        <dbReference type="ChEBI" id="CHEBI:57692"/>
    </cofactor>
</comment>
<evidence type="ECO:0000256" key="10">
    <source>
        <dbReference type="NCBIfam" id="TIGR00551"/>
    </source>
</evidence>
<dbReference type="Gene3D" id="3.50.50.60">
    <property type="entry name" value="FAD/NAD(P)-binding domain"/>
    <property type="match status" value="1"/>
</dbReference>